<keyword evidence="3" id="KW-0675">Receptor</keyword>
<dbReference type="Gene3D" id="3.40.190.150">
    <property type="entry name" value="Bordetella uptake gene, domain 1"/>
    <property type="match status" value="1"/>
</dbReference>
<dbReference type="PANTHER" id="PTHR42928:SF5">
    <property type="entry name" value="BLR1237 PROTEIN"/>
    <property type="match status" value="1"/>
</dbReference>
<dbReference type="EMBL" id="SMAJ01000005">
    <property type="protein sequence ID" value="TCT08588.1"/>
    <property type="molecule type" value="Genomic_DNA"/>
</dbReference>
<dbReference type="Proteomes" id="UP000295525">
    <property type="component" value="Unassembled WGS sequence"/>
</dbReference>
<dbReference type="InterPro" id="IPR042100">
    <property type="entry name" value="Bug_dom1"/>
</dbReference>
<comment type="caution">
    <text evidence="3">The sequence shown here is derived from an EMBL/GenBank/DDBJ whole genome shotgun (WGS) entry which is preliminary data.</text>
</comment>
<protein>
    <submittedName>
        <fullName evidence="3">Tripartite-type tricarboxylate transporter receptor subunit TctC</fullName>
    </submittedName>
</protein>
<evidence type="ECO:0000313" key="4">
    <source>
        <dbReference type="Proteomes" id="UP000295525"/>
    </source>
</evidence>
<dbReference type="RefSeq" id="WP_132581707.1">
    <property type="nucleotide sequence ID" value="NZ_SMAJ01000005.1"/>
</dbReference>
<feature type="chain" id="PRO_5020382367" evidence="2">
    <location>
        <begin position="26"/>
        <end position="326"/>
    </location>
</feature>
<keyword evidence="2" id="KW-0732">Signal</keyword>
<accession>A0A4V2UYT0</accession>
<proteinExistence type="inferred from homology"/>
<feature type="signal peptide" evidence="2">
    <location>
        <begin position="1"/>
        <end position="25"/>
    </location>
</feature>
<organism evidence="3 4">
    <name type="scientific">Paralcaligenes ureilyticus</name>
    <dbReference type="NCBI Taxonomy" id="627131"/>
    <lineage>
        <taxon>Bacteria</taxon>
        <taxon>Pseudomonadati</taxon>
        <taxon>Pseudomonadota</taxon>
        <taxon>Betaproteobacteria</taxon>
        <taxon>Burkholderiales</taxon>
        <taxon>Alcaligenaceae</taxon>
        <taxon>Paralcaligenes</taxon>
    </lineage>
</organism>
<comment type="similarity">
    <text evidence="1">Belongs to the UPF0065 (bug) family.</text>
</comment>
<reference evidence="3 4" key="1">
    <citation type="submission" date="2019-03" db="EMBL/GenBank/DDBJ databases">
        <title>Genomic Encyclopedia of Type Strains, Phase IV (KMG-IV): sequencing the most valuable type-strain genomes for metagenomic binning, comparative biology and taxonomic classification.</title>
        <authorList>
            <person name="Goeker M."/>
        </authorList>
    </citation>
    <scope>NUCLEOTIDE SEQUENCE [LARGE SCALE GENOMIC DNA]</scope>
    <source>
        <strain evidence="3 4">DSM 24591</strain>
    </source>
</reference>
<evidence type="ECO:0000256" key="2">
    <source>
        <dbReference type="SAM" id="SignalP"/>
    </source>
</evidence>
<sequence>MNKYFSRLAGIVVITIVTSLSPAIAQDYPTRLIHLVVPYSPGGSTDFVARLYAKKLSEQTGQPVVVDNRPGASTNIGSDVVARSTPDGYTLLFSDGAYIWNSVFGPMPPFDALTGLTPVGLVANTPFVVAANPKTKFSTMKELIAAAKSAPGKYTISSASLRTFVELMNSRAGMKLLHVPYKGGAAATTDAIAGQVNMVYAALPVLLPFIQSGKLKALGVTSLKRSPALASVPSLSEIGVNYDISIQYVVFAPANTPASIQARLAQATKKVTSDKDFSKKLLVAGSEAVSMPPAELRAKVRGELTMWQHVAKDLPDLVDADLRKPK</sequence>
<dbReference type="AlphaFoldDB" id="A0A4V2UYT0"/>
<gene>
    <name evidence="3" type="ORF">EDC26_105140</name>
</gene>
<dbReference type="PANTHER" id="PTHR42928">
    <property type="entry name" value="TRICARBOXYLATE-BINDING PROTEIN"/>
    <property type="match status" value="1"/>
</dbReference>
<dbReference type="Gene3D" id="3.40.190.10">
    <property type="entry name" value="Periplasmic binding protein-like II"/>
    <property type="match status" value="1"/>
</dbReference>
<dbReference type="SUPFAM" id="SSF53850">
    <property type="entry name" value="Periplasmic binding protein-like II"/>
    <property type="match status" value="1"/>
</dbReference>
<dbReference type="OrthoDB" id="8684619at2"/>
<name>A0A4V2UYT0_9BURK</name>
<dbReference type="PIRSF" id="PIRSF017082">
    <property type="entry name" value="YflP"/>
    <property type="match status" value="1"/>
</dbReference>
<evidence type="ECO:0000256" key="1">
    <source>
        <dbReference type="ARBA" id="ARBA00006987"/>
    </source>
</evidence>
<evidence type="ECO:0000313" key="3">
    <source>
        <dbReference type="EMBL" id="TCT08588.1"/>
    </source>
</evidence>
<dbReference type="InterPro" id="IPR005064">
    <property type="entry name" value="BUG"/>
</dbReference>
<dbReference type="Pfam" id="PF03401">
    <property type="entry name" value="TctC"/>
    <property type="match status" value="1"/>
</dbReference>
<keyword evidence="4" id="KW-1185">Reference proteome</keyword>